<evidence type="ECO:0000313" key="2">
    <source>
        <dbReference type="WBParaSite" id="Pan_g9209.t1"/>
    </source>
</evidence>
<reference evidence="2" key="2">
    <citation type="submission" date="2020-10" db="UniProtKB">
        <authorList>
            <consortium name="WormBaseParasite"/>
        </authorList>
    </citation>
    <scope>IDENTIFICATION</scope>
</reference>
<evidence type="ECO:0000313" key="1">
    <source>
        <dbReference type="Proteomes" id="UP000492821"/>
    </source>
</evidence>
<sequence>MQQWPSAPLIAGTGSRAAGCMAASPTRATPSILKSKSTAAMFRKRAKAHLDCEGGCKSRNKPSQIKAHILLQKTFVHCSYHPGSLSARALWL</sequence>
<dbReference type="Proteomes" id="UP000492821">
    <property type="component" value="Unassembled WGS sequence"/>
</dbReference>
<organism evidence="1 2">
    <name type="scientific">Panagrellus redivivus</name>
    <name type="common">Microworm</name>
    <dbReference type="NCBI Taxonomy" id="6233"/>
    <lineage>
        <taxon>Eukaryota</taxon>
        <taxon>Metazoa</taxon>
        <taxon>Ecdysozoa</taxon>
        <taxon>Nematoda</taxon>
        <taxon>Chromadorea</taxon>
        <taxon>Rhabditida</taxon>
        <taxon>Tylenchina</taxon>
        <taxon>Panagrolaimomorpha</taxon>
        <taxon>Panagrolaimoidea</taxon>
        <taxon>Panagrolaimidae</taxon>
        <taxon>Panagrellus</taxon>
    </lineage>
</organism>
<name>A0A7E4WCD9_PANRE</name>
<accession>A0A7E4WCD9</accession>
<keyword evidence="1" id="KW-1185">Reference proteome</keyword>
<dbReference type="WBParaSite" id="Pan_g9209.t1">
    <property type="protein sequence ID" value="Pan_g9209.t1"/>
    <property type="gene ID" value="Pan_g9209"/>
</dbReference>
<dbReference type="AlphaFoldDB" id="A0A7E4WCD9"/>
<proteinExistence type="predicted"/>
<protein>
    <submittedName>
        <fullName evidence="2">Secreted protein</fullName>
    </submittedName>
</protein>
<reference evidence="1" key="1">
    <citation type="journal article" date="2013" name="Genetics">
        <title>The draft genome and transcriptome of Panagrellus redivivus are shaped by the harsh demands of a free-living lifestyle.</title>
        <authorList>
            <person name="Srinivasan J."/>
            <person name="Dillman A.R."/>
            <person name="Macchietto M.G."/>
            <person name="Heikkinen L."/>
            <person name="Lakso M."/>
            <person name="Fracchia K.M."/>
            <person name="Antoshechkin I."/>
            <person name="Mortazavi A."/>
            <person name="Wong G."/>
            <person name="Sternberg P.W."/>
        </authorList>
    </citation>
    <scope>NUCLEOTIDE SEQUENCE [LARGE SCALE GENOMIC DNA]</scope>
    <source>
        <strain evidence="1">MT8872</strain>
    </source>
</reference>